<proteinExistence type="predicted"/>
<feature type="region of interest" description="Disordered" evidence="1">
    <location>
        <begin position="1"/>
        <end position="22"/>
    </location>
</feature>
<evidence type="ECO:0000256" key="1">
    <source>
        <dbReference type="SAM" id="MobiDB-lite"/>
    </source>
</evidence>
<protein>
    <submittedName>
        <fullName evidence="2">Uncharacterized protein</fullName>
    </submittedName>
</protein>
<comment type="caution">
    <text evidence="2">The sequence shown here is derived from an EMBL/GenBank/DDBJ whole genome shotgun (WGS) entry which is preliminary data.</text>
</comment>
<name>A0A8J3JRL4_9ACTN</name>
<reference evidence="2 3" key="1">
    <citation type="submission" date="2021-01" db="EMBL/GenBank/DDBJ databases">
        <title>Whole genome shotgun sequence of Catellatospora chokoriensis NBRC 107358.</title>
        <authorList>
            <person name="Komaki H."/>
            <person name="Tamura T."/>
        </authorList>
    </citation>
    <scope>NUCLEOTIDE SEQUENCE [LARGE SCALE GENOMIC DNA]</scope>
    <source>
        <strain evidence="2 3">NBRC 107358</strain>
    </source>
</reference>
<accession>A0A8J3JRL4</accession>
<dbReference type="Proteomes" id="UP000619293">
    <property type="component" value="Unassembled WGS sequence"/>
</dbReference>
<evidence type="ECO:0000313" key="3">
    <source>
        <dbReference type="Proteomes" id="UP000619293"/>
    </source>
</evidence>
<dbReference type="AlphaFoldDB" id="A0A8J3JRL4"/>
<evidence type="ECO:0000313" key="2">
    <source>
        <dbReference type="EMBL" id="GIF89826.1"/>
    </source>
</evidence>
<dbReference type="EMBL" id="BONG01000018">
    <property type="protein sequence ID" value="GIF89826.1"/>
    <property type="molecule type" value="Genomic_DNA"/>
</dbReference>
<sequence length="153" mass="16387">MQERQRPPTGRGTPAAGSEHPLRKQWSVATALLATTTPYTDELILIVEVPRSLFPPRNFANVRDDPVIVAVHPGLRVQRSGEAATVTLFGLLLGRCALPVDARWRNETRCVIGVGTGLADSDGTIDVEIFFDDLADGLAVIADAAMTDVVTAP</sequence>
<gene>
    <name evidence="2" type="ORF">Cch02nite_32700</name>
</gene>
<keyword evidence="3" id="KW-1185">Reference proteome</keyword>
<organism evidence="2 3">
    <name type="scientific">Catellatospora chokoriensis</name>
    <dbReference type="NCBI Taxonomy" id="310353"/>
    <lineage>
        <taxon>Bacteria</taxon>
        <taxon>Bacillati</taxon>
        <taxon>Actinomycetota</taxon>
        <taxon>Actinomycetes</taxon>
        <taxon>Micromonosporales</taxon>
        <taxon>Micromonosporaceae</taxon>
        <taxon>Catellatospora</taxon>
    </lineage>
</organism>